<organism evidence="3 4">
    <name type="scientific">Oculimacula yallundae</name>
    <dbReference type="NCBI Taxonomy" id="86028"/>
    <lineage>
        <taxon>Eukaryota</taxon>
        <taxon>Fungi</taxon>
        <taxon>Dikarya</taxon>
        <taxon>Ascomycota</taxon>
        <taxon>Pezizomycotina</taxon>
        <taxon>Leotiomycetes</taxon>
        <taxon>Helotiales</taxon>
        <taxon>Ploettnerulaceae</taxon>
        <taxon>Oculimacula</taxon>
    </lineage>
</organism>
<accession>A0ABR4CBM6</accession>
<name>A0ABR4CBM6_9HELO</name>
<evidence type="ECO:0000313" key="4">
    <source>
        <dbReference type="Proteomes" id="UP001595075"/>
    </source>
</evidence>
<gene>
    <name evidence="3" type="ORF">VTL71DRAFT_1728</name>
</gene>
<feature type="compositionally biased region" description="Low complexity" evidence="1">
    <location>
        <begin position="40"/>
        <end position="79"/>
    </location>
</feature>
<dbReference type="Proteomes" id="UP001595075">
    <property type="component" value="Unassembled WGS sequence"/>
</dbReference>
<evidence type="ECO:0000256" key="1">
    <source>
        <dbReference type="SAM" id="MobiDB-lite"/>
    </source>
</evidence>
<reference evidence="3 4" key="1">
    <citation type="journal article" date="2024" name="Commun. Biol.">
        <title>Comparative genomic analysis of thermophilic fungi reveals convergent evolutionary adaptations and gene losses.</title>
        <authorList>
            <person name="Steindorff A.S."/>
            <person name="Aguilar-Pontes M.V."/>
            <person name="Robinson A.J."/>
            <person name="Andreopoulos B."/>
            <person name="LaButti K."/>
            <person name="Kuo A."/>
            <person name="Mondo S."/>
            <person name="Riley R."/>
            <person name="Otillar R."/>
            <person name="Haridas S."/>
            <person name="Lipzen A."/>
            <person name="Grimwood J."/>
            <person name="Schmutz J."/>
            <person name="Clum A."/>
            <person name="Reid I.D."/>
            <person name="Moisan M.C."/>
            <person name="Butler G."/>
            <person name="Nguyen T.T.M."/>
            <person name="Dewar K."/>
            <person name="Conant G."/>
            <person name="Drula E."/>
            <person name="Henrissat B."/>
            <person name="Hansel C."/>
            <person name="Singer S."/>
            <person name="Hutchinson M.I."/>
            <person name="de Vries R.P."/>
            <person name="Natvig D.O."/>
            <person name="Powell A.J."/>
            <person name="Tsang A."/>
            <person name="Grigoriev I.V."/>
        </authorList>
    </citation>
    <scope>NUCLEOTIDE SEQUENCE [LARGE SCALE GENOMIC DNA]</scope>
    <source>
        <strain evidence="3 4">CBS 494.80</strain>
    </source>
</reference>
<keyword evidence="4" id="KW-1185">Reference proteome</keyword>
<proteinExistence type="predicted"/>
<sequence length="112" mass="10755">MQYSSLLLTFLAASIASAHAHGSTPALAQNNSTGGGRASGTGATMPKATTSGRASGTGATTPRPTGTTRANSTNTTTGAPVKVSGNAAQSLMAQGGGLVTIAGLGVAFAVFM</sequence>
<feature type="chain" id="PRO_5046145865" evidence="2">
    <location>
        <begin position="21"/>
        <end position="112"/>
    </location>
</feature>
<comment type="caution">
    <text evidence="3">The sequence shown here is derived from an EMBL/GenBank/DDBJ whole genome shotgun (WGS) entry which is preliminary data.</text>
</comment>
<feature type="region of interest" description="Disordered" evidence="1">
    <location>
        <begin position="21"/>
        <end position="81"/>
    </location>
</feature>
<evidence type="ECO:0000256" key="2">
    <source>
        <dbReference type="SAM" id="SignalP"/>
    </source>
</evidence>
<keyword evidence="2" id="KW-0732">Signal</keyword>
<protein>
    <submittedName>
        <fullName evidence="3">Uncharacterized protein</fullName>
    </submittedName>
</protein>
<dbReference type="EMBL" id="JAZHXI010000010">
    <property type="protein sequence ID" value="KAL2067304.1"/>
    <property type="molecule type" value="Genomic_DNA"/>
</dbReference>
<evidence type="ECO:0000313" key="3">
    <source>
        <dbReference type="EMBL" id="KAL2067304.1"/>
    </source>
</evidence>
<feature type="signal peptide" evidence="2">
    <location>
        <begin position="1"/>
        <end position="20"/>
    </location>
</feature>